<evidence type="ECO:0008006" key="3">
    <source>
        <dbReference type="Google" id="ProtNLM"/>
    </source>
</evidence>
<dbReference type="SUPFAM" id="SSF53098">
    <property type="entry name" value="Ribonuclease H-like"/>
    <property type="match status" value="1"/>
</dbReference>
<reference evidence="1 2" key="1">
    <citation type="journal article" date="2019" name="Sci. Rep.">
        <title>Orb-weaving spider Araneus ventricosus genome elucidates the spidroin gene catalogue.</title>
        <authorList>
            <person name="Kono N."/>
            <person name="Nakamura H."/>
            <person name="Ohtoshi R."/>
            <person name="Moran D.A.P."/>
            <person name="Shinohara A."/>
            <person name="Yoshida Y."/>
            <person name="Fujiwara M."/>
            <person name="Mori M."/>
            <person name="Tomita M."/>
            <person name="Arakawa K."/>
        </authorList>
    </citation>
    <scope>NUCLEOTIDE SEQUENCE [LARGE SCALE GENOMIC DNA]</scope>
</reference>
<dbReference type="Proteomes" id="UP000499080">
    <property type="component" value="Unassembled WGS sequence"/>
</dbReference>
<dbReference type="GO" id="GO:0003676">
    <property type="term" value="F:nucleic acid binding"/>
    <property type="evidence" value="ECO:0007669"/>
    <property type="project" value="InterPro"/>
</dbReference>
<proteinExistence type="predicted"/>
<dbReference type="OrthoDB" id="4307211at2759"/>
<comment type="caution">
    <text evidence="1">The sequence shown here is derived from an EMBL/GenBank/DDBJ whole genome shotgun (WGS) entry which is preliminary data.</text>
</comment>
<keyword evidence="2" id="KW-1185">Reference proteome</keyword>
<name>A0A4Y2JT09_ARAVE</name>
<dbReference type="EMBL" id="BGPR01003802">
    <property type="protein sequence ID" value="GBM92599.1"/>
    <property type="molecule type" value="Genomic_DNA"/>
</dbReference>
<evidence type="ECO:0000313" key="1">
    <source>
        <dbReference type="EMBL" id="GBM92599.1"/>
    </source>
</evidence>
<organism evidence="1 2">
    <name type="scientific">Araneus ventricosus</name>
    <name type="common">Orbweaver spider</name>
    <name type="synonym">Epeira ventricosa</name>
    <dbReference type="NCBI Taxonomy" id="182803"/>
    <lineage>
        <taxon>Eukaryota</taxon>
        <taxon>Metazoa</taxon>
        <taxon>Ecdysozoa</taxon>
        <taxon>Arthropoda</taxon>
        <taxon>Chelicerata</taxon>
        <taxon>Arachnida</taxon>
        <taxon>Araneae</taxon>
        <taxon>Araneomorphae</taxon>
        <taxon>Entelegynae</taxon>
        <taxon>Araneoidea</taxon>
        <taxon>Araneidae</taxon>
        <taxon>Araneus</taxon>
    </lineage>
</organism>
<evidence type="ECO:0000313" key="2">
    <source>
        <dbReference type="Proteomes" id="UP000499080"/>
    </source>
</evidence>
<protein>
    <recommendedName>
        <fullName evidence="3">RNase H type-1 domain-containing protein</fullName>
    </recommendedName>
</protein>
<sequence>MAVPNPKSPNKMAREVFTKLLNHPNIHLKWIKAHFGNETADALAKEAAESQNLPTIVKLSKAYLKSSLTKSMLNAWQKLWTEGDTGRSTFNIIPTVSLHPSNWTRDDTIFFTGHGPFQFYLHRFNLSPTSFCPCGQVGTPLHKPQNAS</sequence>
<dbReference type="InterPro" id="IPR012337">
    <property type="entry name" value="RNaseH-like_sf"/>
</dbReference>
<dbReference type="Gene3D" id="3.30.420.10">
    <property type="entry name" value="Ribonuclease H-like superfamily/Ribonuclease H"/>
    <property type="match status" value="1"/>
</dbReference>
<dbReference type="AlphaFoldDB" id="A0A4Y2JT09"/>
<dbReference type="InterPro" id="IPR036397">
    <property type="entry name" value="RNaseH_sf"/>
</dbReference>
<accession>A0A4Y2JT09</accession>
<gene>
    <name evidence="1" type="ORF">AVEN_106219_1</name>
</gene>